<reference evidence="1" key="3">
    <citation type="submission" date="2022-06" db="UniProtKB">
        <authorList>
            <consortium name="EnsemblPlants"/>
        </authorList>
    </citation>
    <scope>IDENTIFICATION</scope>
</reference>
<dbReference type="EnsemblPlants" id="TuG1812G0500000356.01.T01">
    <property type="protein sequence ID" value="TuG1812G0500000356.01.T01.cds474042"/>
    <property type="gene ID" value="TuG1812G0500000356.01"/>
</dbReference>
<evidence type="ECO:0000313" key="1">
    <source>
        <dbReference type="EnsemblPlants" id="TuG1812G0500000356.01.T01.cds474042"/>
    </source>
</evidence>
<dbReference type="EnsemblPlants" id="TuG1812G0500000356.01.T02">
    <property type="protein sequence ID" value="TuG1812G0500000356.01.T02.cds474044"/>
    <property type="gene ID" value="TuG1812G0500000356.01"/>
</dbReference>
<evidence type="ECO:0000313" key="2">
    <source>
        <dbReference type="Proteomes" id="UP000015106"/>
    </source>
</evidence>
<dbReference type="AlphaFoldDB" id="A0A8R7Q877"/>
<accession>A0A8R7Q877</accession>
<reference evidence="2" key="1">
    <citation type="journal article" date="2013" name="Nature">
        <title>Draft genome of the wheat A-genome progenitor Triticum urartu.</title>
        <authorList>
            <person name="Ling H.Q."/>
            <person name="Zhao S."/>
            <person name="Liu D."/>
            <person name="Wang J."/>
            <person name="Sun H."/>
            <person name="Zhang C."/>
            <person name="Fan H."/>
            <person name="Li D."/>
            <person name="Dong L."/>
            <person name="Tao Y."/>
            <person name="Gao C."/>
            <person name="Wu H."/>
            <person name="Li Y."/>
            <person name="Cui Y."/>
            <person name="Guo X."/>
            <person name="Zheng S."/>
            <person name="Wang B."/>
            <person name="Yu K."/>
            <person name="Liang Q."/>
            <person name="Yang W."/>
            <person name="Lou X."/>
            <person name="Chen J."/>
            <person name="Feng M."/>
            <person name="Jian J."/>
            <person name="Zhang X."/>
            <person name="Luo G."/>
            <person name="Jiang Y."/>
            <person name="Liu J."/>
            <person name="Wang Z."/>
            <person name="Sha Y."/>
            <person name="Zhang B."/>
            <person name="Wu H."/>
            <person name="Tang D."/>
            <person name="Shen Q."/>
            <person name="Xue P."/>
            <person name="Zou S."/>
            <person name="Wang X."/>
            <person name="Liu X."/>
            <person name="Wang F."/>
            <person name="Yang Y."/>
            <person name="An X."/>
            <person name="Dong Z."/>
            <person name="Zhang K."/>
            <person name="Zhang X."/>
            <person name="Luo M.C."/>
            <person name="Dvorak J."/>
            <person name="Tong Y."/>
            <person name="Wang J."/>
            <person name="Yang H."/>
            <person name="Li Z."/>
            <person name="Wang D."/>
            <person name="Zhang A."/>
            <person name="Wang J."/>
        </authorList>
    </citation>
    <scope>NUCLEOTIDE SEQUENCE</scope>
    <source>
        <strain evidence="2">cv. G1812</strain>
    </source>
</reference>
<proteinExistence type="predicted"/>
<dbReference type="Gramene" id="TuG1812G0500000356.01.T01">
    <property type="protein sequence ID" value="TuG1812G0500000356.01.T01.cds474042"/>
    <property type="gene ID" value="TuG1812G0500000356.01"/>
</dbReference>
<reference evidence="1" key="2">
    <citation type="submission" date="2018-03" db="EMBL/GenBank/DDBJ databases">
        <title>The Triticum urartu genome reveals the dynamic nature of wheat genome evolution.</title>
        <authorList>
            <person name="Ling H."/>
            <person name="Ma B."/>
            <person name="Shi X."/>
            <person name="Liu H."/>
            <person name="Dong L."/>
            <person name="Sun H."/>
            <person name="Cao Y."/>
            <person name="Gao Q."/>
            <person name="Zheng S."/>
            <person name="Li Y."/>
            <person name="Yu Y."/>
            <person name="Du H."/>
            <person name="Qi M."/>
            <person name="Li Y."/>
            <person name="Yu H."/>
            <person name="Cui Y."/>
            <person name="Wang N."/>
            <person name="Chen C."/>
            <person name="Wu H."/>
            <person name="Zhao Y."/>
            <person name="Zhang J."/>
            <person name="Li Y."/>
            <person name="Zhou W."/>
            <person name="Zhang B."/>
            <person name="Hu W."/>
            <person name="Eijk M."/>
            <person name="Tang J."/>
            <person name="Witsenboer H."/>
            <person name="Zhao S."/>
            <person name="Li Z."/>
            <person name="Zhang A."/>
            <person name="Wang D."/>
            <person name="Liang C."/>
        </authorList>
    </citation>
    <scope>NUCLEOTIDE SEQUENCE [LARGE SCALE GENOMIC DNA]</scope>
    <source>
        <strain evidence="1">cv. G1812</strain>
    </source>
</reference>
<dbReference type="Gramene" id="TuG1812G0500000356.01.T02">
    <property type="protein sequence ID" value="TuG1812G0500000356.01.T02.cds474044"/>
    <property type="gene ID" value="TuG1812G0500000356.01"/>
</dbReference>
<dbReference type="Proteomes" id="UP000015106">
    <property type="component" value="Chromosome 5"/>
</dbReference>
<protein>
    <submittedName>
        <fullName evidence="1">Uncharacterized protein</fullName>
    </submittedName>
</protein>
<name>A0A8R7Q877_TRIUA</name>
<keyword evidence="2" id="KW-1185">Reference proteome</keyword>
<organism evidence="1 2">
    <name type="scientific">Triticum urartu</name>
    <name type="common">Red wild einkorn</name>
    <name type="synonym">Crithodium urartu</name>
    <dbReference type="NCBI Taxonomy" id="4572"/>
    <lineage>
        <taxon>Eukaryota</taxon>
        <taxon>Viridiplantae</taxon>
        <taxon>Streptophyta</taxon>
        <taxon>Embryophyta</taxon>
        <taxon>Tracheophyta</taxon>
        <taxon>Spermatophyta</taxon>
        <taxon>Magnoliopsida</taxon>
        <taxon>Liliopsida</taxon>
        <taxon>Poales</taxon>
        <taxon>Poaceae</taxon>
        <taxon>BOP clade</taxon>
        <taxon>Pooideae</taxon>
        <taxon>Triticodae</taxon>
        <taxon>Triticeae</taxon>
        <taxon>Triticinae</taxon>
        <taxon>Triticum</taxon>
    </lineage>
</organism>
<sequence>MIIGKRLRSLASSQTCCTKVVFPAPMSPTIGSRGSFPVMHGPLLSSKKLMILSFSTCLPNICPSTKMLVAKGRRIRLQPCRSIMNSRRSPDMLCKLSSTVSISSTPASWRDSMHFTVLVATRTRFAGLNKDREKGCAGTLSPCPSLSSGSPHLIVSSR</sequence>